<comment type="pathway">
    <text evidence="2 11">Amino-acid biosynthesis; L-valine biosynthesis; L-valine from pyruvate: step 2/4.</text>
</comment>
<keyword evidence="9 11" id="KW-0100">Branched-chain amino acid biosynthesis</keyword>
<evidence type="ECO:0000256" key="3">
    <source>
        <dbReference type="ARBA" id="ARBA00004885"/>
    </source>
</evidence>
<comment type="caution">
    <text evidence="11">Lacks conserved residue(s) required for the propagation of feature annotation.</text>
</comment>
<feature type="domain" description="KARI C-terminal knotted" evidence="14">
    <location>
        <begin position="183"/>
        <end position="328"/>
    </location>
</feature>
<keyword evidence="8 11" id="KW-0560">Oxidoreductase</keyword>
<feature type="binding site" evidence="11">
    <location>
        <begin position="25"/>
        <end position="28"/>
    </location>
    <ligand>
        <name>NADP(+)</name>
        <dbReference type="ChEBI" id="CHEBI:58349"/>
    </ligand>
</feature>
<dbReference type="GO" id="GO:0050661">
    <property type="term" value="F:NADP binding"/>
    <property type="evidence" value="ECO:0007669"/>
    <property type="project" value="InterPro"/>
</dbReference>
<dbReference type="GO" id="GO:0004455">
    <property type="term" value="F:ketol-acid reductoisomerase activity"/>
    <property type="evidence" value="ECO:0007669"/>
    <property type="project" value="UniProtKB-UniRule"/>
</dbReference>
<dbReference type="PANTHER" id="PTHR21371">
    <property type="entry name" value="KETOL-ACID REDUCTOISOMERASE, MITOCHONDRIAL"/>
    <property type="match status" value="1"/>
</dbReference>
<evidence type="ECO:0000256" key="12">
    <source>
        <dbReference type="PROSITE-ProRule" id="PRU01198"/>
    </source>
</evidence>
<evidence type="ECO:0000256" key="8">
    <source>
        <dbReference type="ARBA" id="ARBA00023002"/>
    </source>
</evidence>
<keyword evidence="6 11" id="KW-0479">Metal-binding</keyword>
<feature type="binding site" evidence="11 12">
    <location>
        <position position="252"/>
    </location>
    <ligand>
        <name>substrate</name>
    </ligand>
</feature>
<dbReference type="Gene3D" id="6.10.240.10">
    <property type="match status" value="1"/>
</dbReference>
<feature type="binding site" evidence="11 12">
    <location>
        <position position="195"/>
    </location>
    <ligand>
        <name>Mg(2+)</name>
        <dbReference type="ChEBI" id="CHEBI:18420"/>
        <label>1</label>
    </ligand>
</feature>
<feature type="binding site" evidence="11 12">
    <location>
        <position position="191"/>
    </location>
    <ligand>
        <name>Mg(2+)</name>
        <dbReference type="ChEBI" id="CHEBI:18420"/>
        <label>1</label>
    </ligand>
</feature>
<feature type="active site" evidence="11">
    <location>
        <position position="108"/>
    </location>
</feature>
<evidence type="ECO:0000256" key="10">
    <source>
        <dbReference type="ARBA" id="ARBA00049021"/>
    </source>
</evidence>
<evidence type="ECO:0000256" key="9">
    <source>
        <dbReference type="ARBA" id="ARBA00023304"/>
    </source>
</evidence>
<comment type="catalytic activity">
    <reaction evidence="11">
        <text>(2R,3R)-2,3-dihydroxy-3-methylpentanoate + NADP(+) = (S)-2-ethyl-2-hydroxy-3-oxobutanoate + NADPH + H(+)</text>
        <dbReference type="Rhea" id="RHEA:13493"/>
        <dbReference type="ChEBI" id="CHEBI:15378"/>
        <dbReference type="ChEBI" id="CHEBI:49256"/>
        <dbReference type="ChEBI" id="CHEBI:49258"/>
        <dbReference type="ChEBI" id="CHEBI:57783"/>
        <dbReference type="ChEBI" id="CHEBI:58349"/>
        <dbReference type="EC" id="1.1.1.86"/>
    </reaction>
</comment>
<comment type="similarity">
    <text evidence="4 11 12">Belongs to the ketol-acid reductoisomerase family.</text>
</comment>
<evidence type="ECO:0000256" key="7">
    <source>
        <dbReference type="ARBA" id="ARBA00022842"/>
    </source>
</evidence>
<sequence length="355" mass="38648">MAKMYFEQDARPAALRDKRIAVLGYGSQGKAQAQNLRDSGLDVVIGLRPEGKTWQAAKADGFTVLPFAEAAKDADVVMLLTPDLAQKAVWEQHVKANIKPGALLMFSHGFNILYGLIQPNADIDVAMVAPKSPGRLVRMEFQKGAGVPGLVAVHQDATGTALERALAYAHGIGCTRAGVYETTFKEETETDLFGEQAVLCGGATELVAAGFETLVNAGYQPEIAYYECLHELKLIVDLLYEGGFKRMHEFVSDTAKYGDLTRGPRVINAETRQRMQEVLDDITSGRFAREWIAENEAGGKNYQALMAKDLALPIEKVGAELRTHMRWLPGNEKANPSGGGALGAKAVAYRETEKF</sequence>
<evidence type="ECO:0000259" key="13">
    <source>
        <dbReference type="PROSITE" id="PS51850"/>
    </source>
</evidence>
<evidence type="ECO:0000256" key="5">
    <source>
        <dbReference type="ARBA" id="ARBA00022605"/>
    </source>
</evidence>
<reference evidence="15 16" key="1">
    <citation type="submission" date="2019-03" db="EMBL/GenBank/DDBJ databases">
        <title>Genomic Encyclopedia of Type Strains, Phase IV (KMG-IV): sequencing the most valuable type-strain genomes for metagenomic binning, comparative biology and taxonomic classification.</title>
        <authorList>
            <person name="Goeker M."/>
        </authorList>
    </citation>
    <scope>NUCLEOTIDE SEQUENCE [LARGE SCALE GENOMIC DNA]</scope>
    <source>
        <strain evidence="15 16">DSM 103792</strain>
    </source>
</reference>
<dbReference type="Proteomes" id="UP000295375">
    <property type="component" value="Unassembled WGS sequence"/>
</dbReference>
<dbReference type="GO" id="GO:0000287">
    <property type="term" value="F:magnesium ion binding"/>
    <property type="evidence" value="ECO:0007669"/>
    <property type="project" value="UniProtKB-UniRule"/>
</dbReference>
<feature type="binding site" evidence="11">
    <location>
        <position position="134"/>
    </location>
    <ligand>
        <name>NADP(+)</name>
        <dbReference type="ChEBI" id="CHEBI:58349"/>
    </ligand>
</feature>
<dbReference type="HAMAP" id="MF_00435">
    <property type="entry name" value="IlvC"/>
    <property type="match status" value="1"/>
</dbReference>
<dbReference type="EMBL" id="SNYM01000015">
    <property type="protein sequence ID" value="TDQ46061.1"/>
    <property type="molecule type" value="Genomic_DNA"/>
</dbReference>
<dbReference type="InterPro" id="IPR008927">
    <property type="entry name" value="6-PGluconate_DH-like_C_sf"/>
</dbReference>
<gene>
    <name evidence="11" type="primary">ilvC</name>
    <name evidence="15" type="ORF">EV696_11555</name>
</gene>
<dbReference type="Pfam" id="PF01450">
    <property type="entry name" value="KARI_C"/>
    <property type="match status" value="1"/>
</dbReference>
<protein>
    <recommendedName>
        <fullName evidence="11">Ketol-acid reductoisomerase (NADP(+))</fullName>
        <shortName evidence="11">KARI</shortName>
        <ecNumber evidence="11">1.1.1.86</ecNumber>
    </recommendedName>
    <alternativeName>
        <fullName evidence="11">Acetohydroxy-acid isomeroreductase</fullName>
        <shortName evidence="11">AHIR</shortName>
    </alternativeName>
    <alternativeName>
        <fullName evidence="11">Alpha-keto-beta-hydroxylacyl reductoisomerase</fullName>
    </alternativeName>
</protein>
<feature type="binding site" evidence="11">
    <location>
        <position position="48"/>
    </location>
    <ligand>
        <name>NADP(+)</name>
        <dbReference type="ChEBI" id="CHEBI:58349"/>
    </ligand>
</feature>
<keyword evidence="5 11" id="KW-0028">Amino-acid biosynthesis</keyword>
<evidence type="ECO:0000256" key="2">
    <source>
        <dbReference type="ARBA" id="ARBA00004864"/>
    </source>
</evidence>
<dbReference type="Pfam" id="PF07991">
    <property type="entry name" value="KARI_N"/>
    <property type="match status" value="1"/>
</dbReference>
<evidence type="ECO:0000256" key="11">
    <source>
        <dbReference type="HAMAP-Rule" id="MF_00435"/>
    </source>
</evidence>
<dbReference type="GO" id="GO:0016853">
    <property type="term" value="F:isomerase activity"/>
    <property type="evidence" value="ECO:0007669"/>
    <property type="project" value="UniProtKB-KW"/>
</dbReference>
<feature type="binding site" evidence="11 12">
    <location>
        <position position="227"/>
    </location>
    <ligand>
        <name>Mg(2+)</name>
        <dbReference type="ChEBI" id="CHEBI:18420"/>
        <label>2</label>
    </ligand>
</feature>
<keyword evidence="15" id="KW-0413">Isomerase</keyword>
<dbReference type="InterPro" id="IPR013023">
    <property type="entry name" value="KARI"/>
</dbReference>
<dbReference type="AlphaFoldDB" id="A0A4R6UGV6"/>
<dbReference type="PROSITE" id="PS51850">
    <property type="entry name" value="KARI_N"/>
    <property type="match status" value="1"/>
</dbReference>
<accession>A0A4R6UGV6</accession>
<evidence type="ECO:0000256" key="1">
    <source>
        <dbReference type="ARBA" id="ARBA00002172"/>
    </source>
</evidence>
<feature type="binding site" evidence="11 12">
    <location>
        <position position="191"/>
    </location>
    <ligand>
        <name>Mg(2+)</name>
        <dbReference type="ChEBI" id="CHEBI:18420"/>
        <label>2</label>
    </ligand>
</feature>
<comment type="function">
    <text evidence="1 11">Involved in the biosynthesis of branched-chain amino acids (BCAA). Catalyzes an alkyl-migration followed by a ketol-acid reduction of (S)-2-acetolactate (S2AL) to yield (R)-2,3-dihydroxy-isovalerate. In the isomerase reaction, S2AL is rearranged via a Mg-dependent methyl migration to produce 3-hydroxy-3-methyl-2-ketobutyrate (HMKB). In the reductase reaction, this 2-ketoacid undergoes a metal-dependent reduction by NADPH to yield (R)-2,3-dihydroxy-isovalerate.</text>
</comment>
<name>A0A4R6UGV6_9GAMM</name>
<dbReference type="UniPathway" id="UPA00049">
    <property type="reaction ID" value="UER00060"/>
</dbReference>
<dbReference type="InterPro" id="IPR013116">
    <property type="entry name" value="KARI_N"/>
</dbReference>
<dbReference type="InterPro" id="IPR014359">
    <property type="entry name" value="KARI_prok"/>
</dbReference>
<evidence type="ECO:0000313" key="16">
    <source>
        <dbReference type="Proteomes" id="UP000295375"/>
    </source>
</evidence>
<comment type="cofactor">
    <cofactor evidence="11">
        <name>Mg(2+)</name>
        <dbReference type="ChEBI" id="CHEBI:18420"/>
    </cofactor>
    <text evidence="11">Binds 2 magnesium ions per subunit.</text>
</comment>
<dbReference type="PIRSF" id="PIRSF000116">
    <property type="entry name" value="IlvC_gammaproteo"/>
    <property type="match status" value="1"/>
</dbReference>
<dbReference type="GO" id="GO:0009099">
    <property type="term" value="P:L-valine biosynthetic process"/>
    <property type="evidence" value="ECO:0007669"/>
    <property type="project" value="UniProtKB-UniRule"/>
</dbReference>
<keyword evidence="7 11" id="KW-0460">Magnesium</keyword>
<dbReference type="Gene3D" id="3.40.50.720">
    <property type="entry name" value="NAD(P)-binding Rossmann-like Domain"/>
    <property type="match status" value="1"/>
</dbReference>
<dbReference type="NCBIfam" id="NF004017">
    <property type="entry name" value="PRK05479.1"/>
    <property type="match status" value="1"/>
</dbReference>
<evidence type="ECO:0000256" key="6">
    <source>
        <dbReference type="ARBA" id="ARBA00022723"/>
    </source>
</evidence>
<dbReference type="InterPro" id="IPR036291">
    <property type="entry name" value="NAD(P)-bd_dom_sf"/>
</dbReference>
<feature type="domain" description="KARI N-terminal Rossmann" evidence="13">
    <location>
        <begin position="2"/>
        <end position="182"/>
    </location>
</feature>
<keyword evidence="16" id="KW-1185">Reference proteome</keyword>
<proteinExistence type="inferred from homology"/>
<dbReference type="PANTHER" id="PTHR21371:SF1">
    <property type="entry name" value="KETOL-ACID REDUCTOISOMERASE, MITOCHONDRIAL"/>
    <property type="match status" value="1"/>
</dbReference>
<dbReference type="NCBIfam" id="TIGR00465">
    <property type="entry name" value="ilvC"/>
    <property type="match status" value="1"/>
</dbReference>
<comment type="catalytic activity">
    <reaction evidence="10 11">
        <text>(2R)-2,3-dihydroxy-3-methylbutanoate + NADP(+) = (2S)-2-acetolactate + NADPH + H(+)</text>
        <dbReference type="Rhea" id="RHEA:22068"/>
        <dbReference type="ChEBI" id="CHEBI:15378"/>
        <dbReference type="ChEBI" id="CHEBI:49072"/>
        <dbReference type="ChEBI" id="CHEBI:57783"/>
        <dbReference type="ChEBI" id="CHEBI:58349"/>
        <dbReference type="ChEBI" id="CHEBI:58476"/>
        <dbReference type="EC" id="1.1.1.86"/>
    </reaction>
</comment>
<dbReference type="InterPro" id="IPR000506">
    <property type="entry name" value="KARI_C"/>
</dbReference>
<evidence type="ECO:0000259" key="14">
    <source>
        <dbReference type="PROSITE" id="PS51851"/>
    </source>
</evidence>
<feature type="binding site" evidence="11 12">
    <location>
        <position position="231"/>
    </location>
    <ligand>
        <name>Mg(2+)</name>
        <dbReference type="ChEBI" id="CHEBI:18420"/>
        <label>2</label>
    </ligand>
</feature>
<comment type="pathway">
    <text evidence="3 11">Amino-acid biosynthesis; L-isoleucine biosynthesis; L-isoleucine from 2-oxobutanoate: step 2/4.</text>
</comment>
<dbReference type="PROSITE" id="PS51851">
    <property type="entry name" value="KARI_C"/>
    <property type="match status" value="1"/>
</dbReference>
<feature type="binding site" evidence="11">
    <location>
        <position position="53"/>
    </location>
    <ligand>
        <name>NADP(+)</name>
        <dbReference type="ChEBI" id="CHEBI:58349"/>
    </ligand>
</feature>
<dbReference type="NCBIfam" id="NF009940">
    <property type="entry name" value="PRK13403.1"/>
    <property type="match status" value="1"/>
</dbReference>
<comment type="caution">
    <text evidence="15">The sequence shown here is derived from an EMBL/GenBank/DDBJ whole genome shotgun (WGS) entry which is preliminary data.</text>
</comment>
<dbReference type="UniPathway" id="UPA00047">
    <property type="reaction ID" value="UER00056"/>
</dbReference>
<evidence type="ECO:0000256" key="4">
    <source>
        <dbReference type="ARBA" id="ARBA00010318"/>
    </source>
</evidence>
<dbReference type="FunFam" id="3.40.50.720:FF:000023">
    <property type="entry name" value="Ketol-acid reductoisomerase (NADP(+))"/>
    <property type="match status" value="1"/>
</dbReference>
<dbReference type="GO" id="GO:0009097">
    <property type="term" value="P:isoleucine biosynthetic process"/>
    <property type="evidence" value="ECO:0007669"/>
    <property type="project" value="UniProtKB-UniRule"/>
</dbReference>
<organism evidence="15 16">
    <name type="scientific">Permianibacter aggregans</name>
    <dbReference type="NCBI Taxonomy" id="1510150"/>
    <lineage>
        <taxon>Bacteria</taxon>
        <taxon>Pseudomonadati</taxon>
        <taxon>Pseudomonadota</taxon>
        <taxon>Gammaproteobacteria</taxon>
        <taxon>Pseudomonadales</taxon>
        <taxon>Pseudomonadaceae</taxon>
        <taxon>Permianibacter</taxon>
    </lineage>
</organism>
<dbReference type="SUPFAM" id="SSF51735">
    <property type="entry name" value="NAD(P)-binding Rossmann-fold domains"/>
    <property type="match status" value="1"/>
</dbReference>
<dbReference type="EC" id="1.1.1.86" evidence="11"/>
<keyword evidence="11" id="KW-0521">NADP</keyword>
<dbReference type="SUPFAM" id="SSF48179">
    <property type="entry name" value="6-phosphogluconate dehydrogenase C-terminal domain-like"/>
    <property type="match status" value="1"/>
</dbReference>
<evidence type="ECO:0000313" key="15">
    <source>
        <dbReference type="EMBL" id="TDQ46061.1"/>
    </source>
</evidence>